<comment type="caution">
    <text evidence="3">The sequence shown here is derived from an EMBL/GenBank/DDBJ whole genome shotgun (WGS) entry which is preliminary data.</text>
</comment>
<reference evidence="3" key="1">
    <citation type="submission" date="2023-06" db="EMBL/GenBank/DDBJ databases">
        <title>Genome-scale phylogeny and comparative genomics of the fungal order Sordariales.</title>
        <authorList>
            <consortium name="Lawrence Berkeley National Laboratory"/>
            <person name="Hensen N."/>
            <person name="Bonometti L."/>
            <person name="Westerberg I."/>
            <person name="Brannstrom I.O."/>
            <person name="Guillou S."/>
            <person name="Cros-Aarteil S."/>
            <person name="Calhoun S."/>
            <person name="Haridas S."/>
            <person name="Kuo A."/>
            <person name="Mondo S."/>
            <person name="Pangilinan J."/>
            <person name="Riley R."/>
            <person name="Labutti K."/>
            <person name="Andreopoulos B."/>
            <person name="Lipzen A."/>
            <person name="Chen C."/>
            <person name="Yanf M."/>
            <person name="Daum C."/>
            <person name="Ng V."/>
            <person name="Clum A."/>
            <person name="Steindorff A."/>
            <person name="Ohm R."/>
            <person name="Martin F."/>
            <person name="Silar P."/>
            <person name="Natvig D."/>
            <person name="Lalanne C."/>
            <person name="Gautier V."/>
            <person name="Ament-Velasquez S.L."/>
            <person name="Kruys A."/>
            <person name="Hutchinson M.I."/>
            <person name="Powell A.J."/>
            <person name="Barry K."/>
            <person name="Miller A.N."/>
            <person name="Grigoriev I.V."/>
            <person name="Debuchy R."/>
            <person name="Gladieux P."/>
            <person name="Thoren M.H."/>
            <person name="Johannesson H."/>
        </authorList>
    </citation>
    <scope>NUCLEOTIDE SEQUENCE</scope>
    <source>
        <strain evidence="3">PSN4</strain>
    </source>
</reference>
<dbReference type="Pfam" id="PF06985">
    <property type="entry name" value="HET"/>
    <property type="match status" value="1"/>
</dbReference>
<feature type="domain" description="Heterokaryon incompatibility" evidence="2">
    <location>
        <begin position="231"/>
        <end position="366"/>
    </location>
</feature>
<protein>
    <submittedName>
        <fullName evidence="3">Heterokaryon incompatibility protein-domain-containing protein</fullName>
    </submittedName>
</protein>
<gene>
    <name evidence="3" type="ORF">QBC47DRAFT_440147</name>
</gene>
<feature type="region of interest" description="Disordered" evidence="1">
    <location>
        <begin position="1"/>
        <end position="23"/>
    </location>
</feature>
<evidence type="ECO:0000256" key="1">
    <source>
        <dbReference type="SAM" id="MobiDB-lite"/>
    </source>
</evidence>
<dbReference type="EMBL" id="MU839854">
    <property type="protein sequence ID" value="KAK1749643.1"/>
    <property type="molecule type" value="Genomic_DNA"/>
</dbReference>
<evidence type="ECO:0000259" key="2">
    <source>
        <dbReference type="Pfam" id="PF06985"/>
    </source>
</evidence>
<feature type="compositionally biased region" description="Basic residues" evidence="1">
    <location>
        <begin position="1"/>
        <end position="11"/>
    </location>
</feature>
<dbReference type="PANTHER" id="PTHR33112">
    <property type="entry name" value="DOMAIN PROTEIN, PUTATIVE-RELATED"/>
    <property type="match status" value="1"/>
</dbReference>
<organism evidence="3 4">
    <name type="scientific">Echria macrotheca</name>
    <dbReference type="NCBI Taxonomy" id="438768"/>
    <lineage>
        <taxon>Eukaryota</taxon>
        <taxon>Fungi</taxon>
        <taxon>Dikarya</taxon>
        <taxon>Ascomycota</taxon>
        <taxon>Pezizomycotina</taxon>
        <taxon>Sordariomycetes</taxon>
        <taxon>Sordariomycetidae</taxon>
        <taxon>Sordariales</taxon>
        <taxon>Schizotheciaceae</taxon>
        <taxon>Echria</taxon>
    </lineage>
</organism>
<evidence type="ECO:0000313" key="4">
    <source>
        <dbReference type="Proteomes" id="UP001239445"/>
    </source>
</evidence>
<dbReference type="InterPro" id="IPR010730">
    <property type="entry name" value="HET"/>
</dbReference>
<name>A0AAJ0B3D4_9PEZI</name>
<evidence type="ECO:0000313" key="3">
    <source>
        <dbReference type="EMBL" id="KAK1749643.1"/>
    </source>
</evidence>
<proteinExistence type="predicted"/>
<dbReference type="Proteomes" id="UP001239445">
    <property type="component" value="Unassembled WGS sequence"/>
</dbReference>
<dbReference type="PANTHER" id="PTHR33112:SF1">
    <property type="entry name" value="HETEROKARYON INCOMPATIBILITY DOMAIN-CONTAINING PROTEIN"/>
    <property type="match status" value="1"/>
</dbReference>
<accession>A0AAJ0B3D4</accession>
<keyword evidence="4" id="KW-1185">Reference proteome</keyword>
<sequence length="817" mass="92103">MDQQNGRKRQRSEREPVPSHRPSTRLRLDCLVPSGPRLCSSCRTIDFEKVFSSKVNRCGKERSFGHPVQQGLNLTSSASCDLCVFFVRFLGFDAGTEPDLRGYDLCAYSARAAFGIPQGVLADSGPMLALVPSRKKGSRERTARGPHPIQSGQMIMECLPSETTSRLGARLIGPQVDYSLVASWLNFCTTHHTRLCHTQSSEVASLPGFRVIDCETRKIVPWNSLSQTDGFVALSYVWGSFQHDGIVVDGHLPNEVPRLIDDSIEVTHQLGYRFLWVDRYCIPQNDEMEKHVQVRNMNLIYGSSAITIIAAAGKDPTHGLPGVRKRPRREQQVIQIGNRTLASTNLNIRHQVTSSNWNTRGWTFQEAYLSTRRLVFTEYMVYFQCCAMHCLETISAPLEALHTDNRQRFRDRIDISRVWPLRGLGKFAADLEGRIEEYARRTISYQSDALNAFEGVLAKFGAMERPVRALCGVPIFDSDDAAASLIVGLSWQIDMKRVLSGTRVGNKFSDIHLIRRPGFPSWSWTGWVFTSPESKFRLNFNIHLEDGSGLKKNKFQPDKSRLKETISLVDIDVQMESDGGLLPWAQHSDRILEMASTRQTSPHALRISGFTVNLLVKAPVDSDAASSSRGGNETTSRKRYILADQYGHPRADEDTKLLYVEGTRDLLNYTEYLARLCVSAGIERRPTGVGASEQSFHLRFIVLGFMNDVIPSGELGYRSYPNEIAMVMVLHHQEKSDFWERLTVITSGCSYHSPFQVSDMRLLKMLRSFIIMTGSEVHIKQRRLSNLNDSNNYPGSGDNARVKKRDGKGIRNVRVPF</sequence>
<dbReference type="AlphaFoldDB" id="A0AAJ0B3D4"/>